<dbReference type="GO" id="GO:0016301">
    <property type="term" value="F:kinase activity"/>
    <property type="evidence" value="ECO:0007669"/>
    <property type="project" value="UniProtKB-KW"/>
</dbReference>
<evidence type="ECO:0000256" key="6">
    <source>
        <dbReference type="ARBA" id="ARBA00022777"/>
    </source>
</evidence>
<dbReference type="RefSeq" id="WP_368847406.1">
    <property type="nucleotide sequence ID" value="NZ_CP194411.1"/>
</dbReference>
<dbReference type="CDD" id="cd00075">
    <property type="entry name" value="HATPase"/>
    <property type="match status" value="1"/>
</dbReference>
<proteinExistence type="predicted"/>
<dbReference type="InterPro" id="IPR005467">
    <property type="entry name" value="His_kinase_dom"/>
</dbReference>
<keyword evidence="11" id="KW-1185">Reference proteome</keyword>
<dbReference type="PANTHER" id="PTHR45453:SF1">
    <property type="entry name" value="PHOSPHATE REGULON SENSOR PROTEIN PHOR"/>
    <property type="match status" value="1"/>
</dbReference>
<dbReference type="SUPFAM" id="SSF47384">
    <property type="entry name" value="Homodimeric domain of signal transducing histidine kinase"/>
    <property type="match status" value="1"/>
</dbReference>
<dbReference type="Pfam" id="PF02518">
    <property type="entry name" value="HATPase_c"/>
    <property type="match status" value="1"/>
</dbReference>
<keyword evidence="5" id="KW-0808">Transferase</keyword>
<keyword evidence="6 10" id="KW-0418">Kinase</keyword>
<feature type="transmembrane region" description="Helical" evidence="8">
    <location>
        <begin position="12"/>
        <end position="36"/>
    </location>
</feature>
<dbReference type="InterPro" id="IPR036097">
    <property type="entry name" value="HisK_dim/P_sf"/>
</dbReference>
<reference evidence="10 11" key="1">
    <citation type="submission" date="2023-04" db="EMBL/GenBank/DDBJ databases">
        <title>Genome Sequence of Selenomonas sputigena ATCC 33150.</title>
        <authorList>
            <person name="Miller D.P."/>
            <person name="Anvari S."/>
            <person name="Polson S.W."/>
            <person name="Macdonald M."/>
            <person name="Mcdowell J.V."/>
        </authorList>
    </citation>
    <scope>NUCLEOTIDE SEQUENCE [LARGE SCALE GENOMIC DNA]</scope>
    <source>
        <strain evidence="10 11">ATCC 33150</strain>
    </source>
</reference>
<feature type="domain" description="Histidine kinase" evidence="9">
    <location>
        <begin position="202"/>
        <end position="413"/>
    </location>
</feature>
<evidence type="ECO:0000313" key="11">
    <source>
        <dbReference type="Proteomes" id="UP001559623"/>
    </source>
</evidence>
<gene>
    <name evidence="10" type="ORF">QCO44_08550</name>
</gene>
<sequence length="413" mass="46298">MEMISRLRRKFIALGTAAVVLIIVVVLGTLNLVSFYDEGSNMDAVLRYITRHGGVLPERGSIHDEGFEYTPEFLYQTRYYWGVFSAEGTLDTVNTSHIAAVSMEEAADRMTKILASRRMRGNYEAEGAYYAYLVTPLEDGNSFVVVMDCTKEMQMVWNGLRFSGFIGVFCILLYVALVAYFSRRLIEPFVRNLRSQRQFITNAGHELRTPIAIISANTEVLEITTGRNQWTETILKQVKRLSGLVNDMVSLAKLEERVSENFHPIDVNCSETAREVVESFSQPTKEQGKSLTADIAEDVHVLADQRIVYTLFNVFVDNAVKYCDDGGTVRVVLRPGKKGRGLIFAVTNPYEAGAGVDYSRFFERFYRADASHSSEKAGYGIGLTIAAEIVRYLSGKIGVSYKDGAITFRAMLK</sequence>
<dbReference type="Proteomes" id="UP001559623">
    <property type="component" value="Unassembled WGS sequence"/>
</dbReference>
<evidence type="ECO:0000256" key="8">
    <source>
        <dbReference type="SAM" id="Phobius"/>
    </source>
</evidence>
<keyword evidence="7" id="KW-0902">Two-component regulatory system</keyword>
<dbReference type="CDD" id="cd00082">
    <property type="entry name" value="HisKA"/>
    <property type="match status" value="1"/>
</dbReference>
<evidence type="ECO:0000256" key="2">
    <source>
        <dbReference type="ARBA" id="ARBA00004370"/>
    </source>
</evidence>
<keyword evidence="8" id="KW-1133">Transmembrane helix</keyword>
<dbReference type="SMART" id="SM00387">
    <property type="entry name" value="HATPase_c"/>
    <property type="match status" value="1"/>
</dbReference>
<accession>A0ABV3X650</accession>
<dbReference type="EMBL" id="JARVLH010000005">
    <property type="protein sequence ID" value="MEX5285681.1"/>
    <property type="molecule type" value="Genomic_DNA"/>
</dbReference>
<dbReference type="InterPro" id="IPR003594">
    <property type="entry name" value="HATPase_dom"/>
</dbReference>
<evidence type="ECO:0000313" key="10">
    <source>
        <dbReference type="EMBL" id="MEX5285681.1"/>
    </source>
</evidence>
<protein>
    <recommendedName>
        <fullName evidence="3">histidine kinase</fullName>
        <ecNumber evidence="3">2.7.13.3</ecNumber>
    </recommendedName>
</protein>
<evidence type="ECO:0000256" key="1">
    <source>
        <dbReference type="ARBA" id="ARBA00000085"/>
    </source>
</evidence>
<dbReference type="SUPFAM" id="SSF55874">
    <property type="entry name" value="ATPase domain of HSP90 chaperone/DNA topoisomerase II/histidine kinase"/>
    <property type="match status" value="1"/>
</dbReference>
<dbReference type="EC" id="2.7.13.3" evidence="3"/>
<dbReference type="Pfam" id="PF00512">
    <property type="entry name" value="HisKA"/>
    <property type="match status" value="1"/>
</dbReference>
<feature type="transmembrane region" description="Helical" evidence="8">
    <location>
        <begin position="162"/>
        <end position="181"/>
    </location>
</feature>
<evidence type="ECO:0000256" key="3">
    <source>
        <dbReference type="ARBA" id="ARBA00012438"/>
    </source>
</evidence>
<keyword evidence="8" id="KW-0472">Membrane</keyword>
<dbReference type="PANTHER" id="PTHR45453">
    <property type="entry name" value="PHOSPHATE REGULON SENSOR PROTEIN PHOR"/>
    <property type="match status" value="1"/>
</dbReference>
<dbReference type="Gene3D" id="3.30.565.10">
    <property type="entry name" value="Histidine kinase-like ATPase, C-terminal domain"/>
    <property type="match status" value="1"/>
</dbReference>
<evidence type="ECO:0000256" key="7">
    <source>
        <dbReference type="ARBA" id="ARBA00023012"/>
    </source>
</evidence>
<dbReference type="InterPro" id="IPR036890">
    <property type="entry name" value="HATPase_C_sf"/>
</dbReference>
<comment type="caution">
    <text evidence="10">The sequence shown here is derived from an EMBL/GenBank/DDBJ whole genome shotgun (WGS) entry which is preliminary data.</text>
</comment>
<dbReference type="InterPro" id="IPR003661">
    <property type="entry name" value="HisK_dim/P_dom"/>
</dbReference>
<evidence type="ECO:0000259" key="9">
    <source>
        <dbReference type="PROSITE" id="PS50109"/>
    </source>
</evidence>
<dbReference type="PROSITE" id="PS50109">
    <property type="entry name" value="HIS_KIN"/>
    <property type="match status" value="1"/>
</dbReference>
<keyword evidence="4" id="KW-0597">Phosphoprotein</keyword>
<dbReference type="Gene3D" id="1.10.287.130">
    <property type="match status" value="1"/>
</dbReference>
<evidence type="ECO:0000256" key="5">
    <source>
        <dbReference type="ARBA" id="ARBA00022679"/>
    </source>
</evidence>
<evidence type="ECO:0000256" key="4">
    <source>
        <dbReference type="ARBA" id="ARBA00022553"/>
    </source>
</evidence>
<comment type="catalytic activity">
    <reaction evidence="1">
        <text>ATP + protein L-histidine = ADP + protein N-phospho-L-histidine.</text>
        <dbReference type="EC" id="2.7.13.3"/>
    </reaction>
</comment>
<comment type="subcellular location">
    <subcellularLocation>
        <location evidence="2">Membrane</location>
    </subcellularLocation>
</comment>
<dbReference type="InterPro" id="IPR050351">
    <property type="entry name" value="BphY/WalK/GraS-like"/>
</dbReference>
<organism evidence="10 11">
    <name type="scientific">Selenomonas sputigena</name>
    <dbReference type="NCBI Taxonomy" id="69823"/>
    <lineage>
        <taxon>Bacteria</taxon>
        <taxon>Bacillati</taxon>
        <taxon>Bacillota</taxon>
        <taxon>Negativicutes</taxon>
        <taxon>Selenomonadales</taxon>
        <taxon>Selenomonadaceae</taxon>
        <taxon>Selenomonas</taxon>
    </lineage>
</organism>
<keyword evidence="8" id="KW-0812">Transmembrane</keyword>
<dbReference type="SMART" id="SM00388">
    <property type="entry name" value="HisKA"/>
    <property type="match status" value="1"/>
</dbReference>
<name>A0ABV3X650_9FIRM</name>